<dbReference type="RefSeq" id="WP_090114184.1">
    <property type="nucleotide sequence ID" value="NZ_FNAT01000008.1"/>
</dbReference>
<dbReference type="Proteomes" id="UP000198922">
    <property type="component" value="Unassembled WGS sequence"/>
</dbReference>
<reference evidence="2" key="1">
    <citation type="submission" date="2016-10" db="EMBL/GenBank/DDBJ databases">
        <authorList>
            <person name="Varghese N."/>
            <person name="Submissions S."/>
        </authorList>
    </citation>
    <scope>NUCLEOTIDE SEQUENCE [LARGE SCALE GENOMIC DNA]</scope>
    <source>
        <strain evidence="2">DSM 21424</strain>
    </source>
</reference>
<sequence>MPFFKAGSRLVYYAHVPKCGGMAVASYLAARFGEIAFHDRRFAALPEPSRWSRSSPQHVDAATLDRLIPLDFFDACFAIVRHPVGRAVSSFHFQKELERTIPEDMGFSDWLERLPDILARDRFAFDNHIRPMAEIVPAGATLFHIEHGLDALIPWLDGVEGAARGDRVLPPENARGAYAGASGARVRPTAEDLDRIATIYAADFDRFGYVPDAPRPLRPAPPLNPEFRAARDRDLQRLGLPWQRLRLRLRRRLRRI</sequence>
<protein>
    <submittedName>
        <fullName evidence="1">Sulfotransferase family protein</fullName>
    </submittedName>
</protein>
<evidence type="ECO:0000313" key="1">
    <source>
        <dbReference type="EMBL" id="SDF16957.1"/>
    </source>
</evidence>
<accession>A0A1G7IW93</accession>
<dbReference type="GO" id="GO:0008146">
    <property type="term" value="F:sulfotransferase activity"/>
    <property type="evidence" value="ECO:0007669"/>
    <property type="project" value="InterPro"/>
</dbReference>
<dbReference type="AlphaFoldDB" id="A0A1G7IW93"/>
<organism evidence="1 2">
    <name type="scientific">Limimaricola pyoseonensis</name>
    <dbReference type="NCBI Taxonomy" id="521013"/>
    <lineage>
        <taxon>Bacteria</taxon>
        <taxon>Pseudomonadati</taxon>
        <taxon>Pseudomonadota</taxon>
        <taxon>Alphaproteobacteria</taxon>
        <taxon>Rhodobacterales</taxon>
        <taxon>Paracoccaceae</taxon>
        <taxon>Limimaricola</taxon>
    </lineage>
</organism>
<keyword evidence="1" id="KW-0808">Transferase</keyword>
<name>A0A1G7IW93_9RHOB</name>
<dbReference type="GO" id="GO:0016020">
    <property type="term" value="C:membrane"/>
    <property type="evidence" value="ECO:0007669"/>
    <property type="project" value="InterPro"/>
</dbReference>
<dbReference type="STRING" id="521013.SAMN04488567_3550"/>
<dbReference type="EMBL" id="FNAT01000008">
    <property type="protein sequence ID" value="SDF16957.1"/>
    <property type="molecule type" value="Genomic_DNA"/>
</dbReference>
<dbReference type="OrthoDB" id="7444642at2"/>
<keyword evidence="2" id="KW-1185">Reference proteome</keyword>
<proteinExistence type="predicted"/>
<dbReference type="Pfam" id="PF03567">
    <property type="entry name" value="Sulfotransfer_2"/>
    <property type="match status" value="1"/>
</dbReference>
<dbReference type="InterPro" id="IPR027417">
    <property type="entry name" value="P-loop_NTPase"/>
</dbReference>
<dbReference type="InterPro" id="IPR005331">
    <property type="entry name" value="Sulfotransferase"/>
</dbReference>
<gene>
    <name evidence="1" type="ORF">SAMN04488567_3550</name>
</gene>
<dbReference type="Gene3D" id="3.40.50.300">
    <property type="entry name" value="P-loop containing nucleotide triphosphate hydrolases"/>
    <property type="match status" value="1"/>
</dbReference>
<evidence type="ECO:0000313" key="2">
    <source>
        <dbReference type="Proteomes" id="UP000198922"/>
    </source>
</evidence>
<dbReference type="SUPFAM" id="SSF52540">
    <property type="entry name" value="P-loop containing nucleoside triphosphate hydrolases"/>
    <property type="match status" value="1"/>
</dbReference>